<dbReference type="Proteomes" id="UP000076584">
    <property type="component" value="Unassembled WGS sequence"/>
</dbReference>
<gene>
    <name evidence="1" type="ORF">CI238_09768</name>
</gene>
<evidence type="ECO:0000313" key="2">
    <source>
        <dbReference type="Proteomes" id="UP000076584"/>
    </source>
</evidence>
<feature type="non-terminal residue" evidence="1">
    <location>
        <position position="1"/>
    </location>
</feature>
<protein>
    <submittedName>
        <fullName evidence="1">Uncharacterized protein</fullName>
    </submittedName>
</protein>
<dbReference type="EMBL" id="LFIW01000359">
    <property type="protein sequence ID" value="KZL86854.1"/>
    <property type="molecule type" value="Genomic_DNA"/>
</dbReference>
<reference evidence="1 2" key="1">
    <citation type="submission" date="2015-06" db="EMBL/GenBank/DDBJ databases">
        <title>Survival trade-offs in plant roots during colonization by closely related pathogenic and mutualistic fungi.</title>
        <authorList>
            <person name="Hacquard S."/>
            <person name="Kracher B."/>
            <person name="Hiruma K."/>
            <person name="Weinman A."/>
            <person name="Muench P."/>
            <person name="Garrido Oter R."/>
            <person name="Ver Loren van Themaat E."/>
            <person name="Dallerey J.-F."/>
            <person name="Damm U."/>
            <person name="Henrissat B."/>
            <person name="Lespinet O."/>
            <person name="Thon M."/>
            <person name="Kemen E."/>
            <person name="McHardy A.C."/>
            <person name="Schulze-Lefert P."/>
            <person name="O'Connell R.J."/>
        </authorList>
    </citation>
    <scope>NUCLEOTIDE SEQUENCE [LARGE SCALE GENOMIC DNA]</scope>
    <source>
        <strain evidence="1 2">MAFF 238704</strain>
    </source>
</reference>
<sequence>LWCCVFFSIALRISNHLQTSMMKNRFTAISVSALLATGATAIEDVWLSPGSTLGTSPPPFFDNQTAEIFREATTAPNATRSMRFRPFEGSGASNPQLDEDEWTWRVNVTEFSLSHLASNFSAVNISNPSFFTTTYDLTWPSGGNISAAMRGSNAPFCVTTFDYLFPANVTDMYTEENTNSTDCEHILGEDCLNKLYYEGNNLDGDQCVRPAWNEIPECSGTLGAAVRASEAGRPFTFSLSTSDINLDSDNNSLSDAQPIQSGEGVWAFESGVINGADATQGYLDATNRLQIFMFNTWIDIRNGRVSKPNILCMRVNTTSLHSNASAASSHGRMTAVMTAVLVTIFALLF</sequence>
<evidence type="ECO:0000313" key="1">
    <source>
        <dbReference type="EMBL" id="KZL86854.1"/>
    </source>
</evidence>
<proteinExistence type="predicted"/>
<organism evidence="1 2">
    <name type="scientific">Colletotrichum incanum</name>
    <name type="common">Soybean anthracnose fungus</name>
    <dbReference type="NCBI Taxonomy" id="1573173"/>
    <lineage>
        <taxon>Eukaryota</taxon>
        <taxon>Fungi</taxon>
        <taxon>Dikarya</taxon>
        <taxon>Ascomycota</taxon>
        <taxon>Pezizomycotina</taxon>
        <taxon>Sordariomycetes</taxon>
        <taxon>Hypocreomycetidae</taxon>
        <taxon>Glomerellales</taxon>
        <taxon>Glomerellaceae</taxon>
        <taxon>Colletotrichum</taxon>
        <taxon>Colletotrichum spaethianum species complex</taxon>
    </lineage>
</organism>
<keyword evidence="2" id="KW-1185">Reference proteome</keyword>
<dbReference type="AlphaFoldDB" id="A0A161VVT7"/>
<accession>A0A161VVT7</accession>
<comment type="caution">
    <text evidence="1">The sequence shown here is derived from an EMBL/GenBank/DDBJ whole genome shotgun (WGS) entry which is preliminary data.</text>
</comment>
<dbReference type="STRING" id="1573173.A0A161VVT7"/>
<name>A0A161VVT7_COLIC</name>